<accession>A0AAX4IXC4</accession>
<dbReference type="GeneID" id="87949424"/>
<evidence type="ECO:0000313" key="2">
    <source>
        <dbReference type="Proteomes" id="UP001322277"/>
    </source>
</evidence>
<dbReference type="EMBL" id="CP137312">
    <property type="protein sequence ID" value="WQF87910.1"/>
    <property type="molecule type" value="Genomic_DNA"/>
</dbReference>
<reference evidence="2" key="1">
    <citation type="journal article" date="2023" name="bioRxiv">
        <title>Complete genome of the Medicago anthracnose fungus, Colletotrichum destructivum, reveals a mini-chromosome-like region within a core chromosome.</title>
        <authorList>
            <person name="Lapalu N."/>
            <person name="Simon A."/>
            <person name="Lu A."/>
            <person name="Plaumann P.-L."/>
            <person name="Amselem J."/>
            <person name="Pigne S."/>
            <person name="Auger A."/>
            <person name="Koch C."/>
            <person name="Dallery J.-F."/>
            <person name="O'Connell R.J."/>
        </authorList>
    </citation>
    <scope>NUCLEOTIDE SEQUENCE [LARGE SCALE GENOMIC DNA]</scope>
    <source>
        <strain evidence="2">CBS 520.97</strain>
    </source>
</reference>
<dbReference type="Proteomes" id="UP001322277">
    <property type="component" value="Chromosome 8"/>
</dbReference>
<organism evidence="1 2">
    <name type="scientific">Colletotrichum destructivum</name>
    <dbReference type="NCBI Taxonomy" id="34406"/>
    <lineage>
        <taxon>Eukaryota</taxon>
        <taxon>Fungi</taxon>
        <taxon>Dikarya</taxon>
        <taxon>Ascomycota</taxon>
        <taxon>Pezizomycotina</taxon>
        <taxon>Sordariomycetes</taxon>
        <taxon>Hypocreomycetidae</taxon>
        <taxon>Glomerellales</taxon>
        <taxon>Glomerellaceae</taxon>
        <taxon>Colletotrichum</taxon>
        <taxon>Colletotrichum destructivum species complex</taxon>
    </lineage>
</organism>
<proteinExistence type="predicted"/>
<evidence type="ECO:0000313" key="1">
    <source>
        <dbReference type="EMBL" id="WQF87910.1"/>
    </source>
</evidence>
<gene>
    <name evidence="1" type="ORF">CDEST_12924</name>
</gene>
<dbReference type="AlphaFoldDB" id="A0AAX4IXC4"/>
<keyword evidence="2" id="KW-1185">Reference proteome</keyword>
<name>A0AAX4IXC4_9PEZI</name>
<protein>
    <submittedName>
        <fullName evidence="1">Uncharacterized protein</fullName>
    </submittedName>
</protein>
<dbReference type="KEGG" id="cdet:87949424"/>
<dbReference type="RefSeq" id="XP_062785131.1">
    <property type="nucleotide sequence ID" value="XM_062929080.1"/>
</dbReference>
<sequence length="116" mass="13048">MLYSITRNYLPGHQNLVSVNRDSLFEAAITLDCIYASMALAAVGESWVRRADVNVGSVNSTEKPGSPGNRLRLLNDLPPYQWSHVQSEERSSTLRLAELPMRLGRRGCWPRSTRAF</sequence>